<feature type="domain" description="STAS" evidence="4">
    <location>
        <begin position="271"/>
        <end position="382"/>
    </location>
</feature>
<dbReference type="AlphaFoldDB" id="A0A150RLX3"/>
<dbReference type="Gene3D" id="3.30.750.24">
    <property type="entry name" value="STAS domain"/>
    <property type="match status" value="1"/>
</dbReference>
<dbReference type="InterPro" id="IPR002645">
    <property type="entry name" value="STAS_dom"/>
</dbReference>
<protein>
    <recommendedName>
        <fullName evidence="7">Anti-anti-sigma factor</fullName>
    </recommendedName>
</protein>
<dbReference type="SUPFAM" id="SSF52091">
    <property type="entry name" value="SpoIIaa-like"/>
    <property type="match status" value="1"/>
</dbReference>
<gene>
    <name evidence="5" type="ORF">BE17_33585</name>
</gene>
<name>A0A150RLX3_SORCE</name>
<proteinExistence type="predicted"/>
<evidence type="ECO:0000256" key="1">
    <source>
        <dbReference type="ARBA" id="ARBA00022553"/>
    </source>
</evidence>
<accession>A0A150RLX3</accession>
<dbReference type="NCBIfam" id="TIGR00229">
    <property type="entry name" value="sensory_box"/>
    <property type="match status" value="1"/>
</dbReference>
<dbReference type="SUPFAM" id="SSF55785">
    <property type="entry name" value="PYP-like sensor domain (PAS domain)"/>
    <property type="match status" value="2"/>
</dbReference>
<dbReference type="CDD" id="cd00130">
    <property type="entry name" value="PAS"/>
    <property type="match status" value="2"/>
</dbReference>
<feature type="domain" description="PAC" evidence="3">
    <location>
        <begin position="203"/>
        <end position="255"/>
    </location>
</feature>
<keyword evidence="1" id="KW-0597">Phosphoprotein</keyword>
<evidence type="ECO:0000313" key="5">
    <source>
        <dbReference type="EMBL" id="KYF81277.1"/>
    </source>
</evidence>
<evidence type="ECO:0008006" key="7">
    <source>
        <dbReference type="Google" id="ProtNLM"/>
    </source>
</evidence>
<dbReference type="InterPro" id="IPR000014">
    <property type="entry name" value="PAS"/>
</dbReference>
<dbReference type="Proteomes" id="UP000075635">
    <property type="component" value="Unassembled WGS sequence"/>
</dbReference>
<dbReference type="CDD" id="cd07041">
    <property type="entry name" value="STAS_RsbR_RsbS_like"/>
    <property type="match status" value="1"/>
</dbReference>
<reference evidence="5 6" key="1">
    <citation type="submission" date="2014-02" db="EMBL/GenBank/DDBJ databases">
        <title>The small core and large imbalanced accessory genome model reveals a collaborative survival strategy of Sorangium cellulosum strains in nature.</title>
        <authorList>
            <person name="Han K."/>
            <person name="Peng R."/>
            <person name="Blom J."/>
            <person name="Li Y.-Z."/>
        </authorList>
    </citation>
    <scope>NUCLEOTIDE SEQUENCE [LARGE SCALE GENOMIC DNA]</scope>
    <source>
        <strain evidence="5 6">So0011-07</strain>
    </source>
</reference>
<dbReference type="EMBL" id="JEMB01002421">
    <property type="protein sequence ID" value="KYF81277.1"/>
    <property type="molecule type" value="Genomic_DNA"/>
</dbReference>
<evidence type="ECO:0000259" key="3">
    <source>
        <dbReference type="PROSITE" id="PS50113"/>
    </source>
</evidence>
<dbReference type="InterPro" id="IPR013655">
    <property type="entry name" value="PAS_fold_3"/>
</dbReference>
<feature type="domain" description="PAS" evidence="2">
    <location>
        <begin position="154"/>
        <end position="200"/>
    </location>
</feature>
<dbReference type="SMART" id="SM00091">
    <property type="entry name" value="PAS"/>
    <property type="match status" value="2"/>
</dbReference>
<dbReference type="Gene3D" id="3.30.450.20">
    <property type="entry name" value="PAS domain"/>
    <property type="match status" value="2"/>
</dbReference>
<dbReference type="PANTHER" id="PTHR33745">
    <property type="entry name" value="RSBT ANTAGONIST PROTEIN RSBS-RELATED"/>
    <property type="match status" value="1"/>
</dbReference>
<dbReference type="InterPro" id="IPR000700">
    <property type="entry name" value="PAS-assoc_C"/>
</dbReference>
<dbReference type="PROSITE" id="PS50112">
    <property type="entry name" value="PAS"/>
    <property type="match status" value="1"/>
</dbReference>
<dbReference type="InterPro" id="IPR036513">
    <property type="entry name" value="STAS_dom_sf"/>
</dbReference>
<sequence length="392" mass="43241">MVYFQGFAERCFTLHPAPQALLRPDGSIASANPALARAANVGRAGVQDVHIAELVHLDDRRQVEACLVELGQGEQARTWRARLQPAGAGARWMDWSAAAPAGEGIVHVVLHDVHELREAERASRERERFLSSVFGNLIGMVYRCRNEPDWPLDFITAGCEQLTGYPSEEYVQHRVMFGHLIHPEDQGRVWDEVQAALAVRQPFTLRYRIRTASGEERWVYEQGCGVHAEDGALLALEGYVTDVTERVHAERMLAEKLRVIEAQAQAIRHLSTPIIEVWEGVLTMPIVGAIDRERAGQMMEALLDAVVRSGSSHVIVDLTAVDIIDSAVASHLMKMLDAVRMLGAQGVLAGIRPEVARTIVALGVDLSRVPTRNGLRDALLDCIRAKSRAAKA</sequence>
<dbReference type="PROSITE" id="PS50801">
    <property type="entry name" value="STAS"/>
    <property type="match status" value="1"/>
</dbReference>
<dbReference type="Pfam" id="PF01740">
    <property type="entry name" value="STAS"/>
    <property type="match status" value="1"/>
</dbReference>
<dbReference type="InterPro" id="IPR035965">
    <property type="entry name" value="PAS-like_dom_sf"/>
</dbReference>
<evidence type="ECO:0000313" key="6">
    <source>
        <dbReference type="Proteomes" id="UP000075635"/>
    </source>
</evidence>
<dbReference type="InterPro" id="IPR051932">
    <property type="entry name" value="Bact_StressResp_Reg"/>
</dbReference>
<dbReference type="PANTHER" id="PTHR33745:SF3">
    <property type="entry name" value="RSBT CO-ANTAGONIST PROTEIN RSBRC"/>
    <property type="match status" value="1"/>
</dbReference>
<dbReference type="Pfam" id="PF08447">
    <property type="entry name" value="PAS_3"/>
    <property type="match status" value="1"/>
</dbReference>
<evidence type="ECO:0000259" key="4">
    <source>
        <dbReference type="PROSITE" id="PS50801"/>
    </source>
</evidence>
<dbReference type="PROSITE" id="PS50113">
    <property type="entry name" value="PAC"/>
    <property type="match status" value="1"/>
</dbReference>
<comment type="caution">
    <text evidence="5">The sequence shown here is derived from an EMBL/GenBank/DDBJ whole genome shotgun (WGS) entry which is preliminary data.</text>
</comment>
<organism evidence="5 6">
    <name type="scientific">Sorangium cellulosum</name>
    <name type="common">Polyangium cellulosum</name>
    <dbReference type="NCBI Taxonomy" id="56"/>
    <lineage>
        <taxon>Bacteria</taxon>
        <taxon>Pseudomonadati</taxon>
        <taxon>Myxococcota</taxon>
        <taxon>Polyangia</taxon>
        <taxon>Polyangiales</taxon>
        <taxon>Polyangiaceae</taxon>
        <taxon>Sorangium</taxon>
    </lineage>
</organism>
<evidence type="ECO:0000259" key="2">
    <source>
        <dbReference type="PROSITE" id="PS50112"/>
    </source>
</evidence>